<dbReference type="InterPro" id="IPR023753">
    <property type="entry name" value="FAD/NAD-binding_dom"/>
</dbReference>
<dbReference type="Pfam" id="PF02852">
    <property type="entry name" value="Pyr_redox_dim"/>
    <property type="match status" value="1"/>
</dbReference>
<dbReference type="InterPro" id="IPR006258">
    <property type="entry name" value="Lipoamide_DH"/>
</dbReference>
<dbReference type="PROSITE" id="PS00076">
    <property type="entry name" value="PYRIDINE_REDOX_1"/>
    <property type="match status" value="1"/>
</dbReference>
<evidence type="ECO:0000259" key="12">
    <source>
        <dbReference type="PROSITE" id="PS50968"/>
    </source>
</evidence>
<dbReference type="PRINTS" id="PR00411">
    <property type="entry name" value="PNDRDTASEI"/>
</dbReference>
<dbReference type="InterPro" id="IPR036188">
    <property type="entry name" value="FAD/NAD-bd_sf"/>
</dbReference>
<evidence type="ECO:0000256" key="3">
    <source>
        <dbReference type="ARBA" id="ARBA00022490"/>
    </source>
</evidence>
<dbReference type="InterPro" id="IPR012999">
    <property type="entry name" value="Pyr_OxRdtase_I_AS"/>
</dbReference>
<evidence type="ECO:0000256" key="9">
    <source>
        <dbReference type="ARBA" id="ARBA00023284"/>
    </source>
</evidence>
<evidence type="ECO:0000256" key="10">
    <source>
        <dbReference type="RuleBase" id="RU003692"/>
    </source>
</evidence>
<dbReference type="InterPro" id="IPR000089">
    <property type="entry name" value="Biotin_lipoyl"/>
</dbReference>
<keyword evidence="3" id="KW-0963">Cytoplasm</keyword>
<dbReference type="EC" id="1.8.1.4" evidence="10"/>
<dbReference type="NCBIfam" id="TIGR01350">
    <property type="entry name" value="lipoamide_DH"/>
    <property type="match status" value="1"/>
</dbReference>
<dbReference type="Pfam" id="PF00364">
    <property type="entry name" value="Biotin_lipoyl"/>
    <property type="match status" value="3"/>
</dbReference>
<keyword evidence="8" id="KW-1015">Disulfide bond</keyword>
<evidence type="ECO:0000313" key="14">
    <source>
        <dbReference type="Proteomes" id="UP000886800"/>
    </source>
</evidence>
<keyword evidence="5 10" id="KW-0274">FAD</keyword>
<evidence type="ECO:0000256" key="8">
    <source>
        <dbReference type="ARBA" id="ARBA00023157"/>
    </source>
</evidence>
<evidence type="ECO:0000313" key="13">
    <source>
        <dbReference type="EMBL" id="HIX65887.1"/>
    </source>
</evidence>
<feature type="region of interest" description="Disordered" evidence="11">
    <location>
        <begin position="152"/>
        <end position="183"/>
    </location>
</feature>
<sequence>MRQAVTVMKAACQMKKWNVKPGDRVQPGDLLCTVSVGKLNREVTSKLAGTVLELAIPEGAQVPGGAAVCYIDAAQEAGEQPAPAAAAPQGPVALKMPKTGGPSTIKKWYKHPGDRVEAGEPVVSVTAGKLNRDLCSPCAGVLEAVAAPEGAAAPQPGESLATIRPEAPAPASAPAAPAAGGAPADTAGLVPVELPAQAGKVATLKKWLKQPGDPVEAGEPLAELIAGKLNLELASPARGRLARQEAPEGATVRKGQPLCWLEGAGDAPAAAAAPAPAGATLLVIGGGPGGYVAAIRAAQLGAQVTLVEEHRIGGTCLNVGCIPTKALLHSAELYTAARTRCAAAGVQVQGVSLDWAGVQQNRAAAASRLSAGVQALLAANGVTVVEGRASFTGPKQVRVVSQEGERTLTADRILIAAGSVPAIPPIPGLAENPNCIDSTGALELEALPESLVIVGGGVIGVELACAYAQFGTQVTVVEMLPRILPPMDGELAAQAQTLLEGLGITFHLSTQVLRFEQGAPGVQVVAQLPDGRELSLAAQKALVAVGRRANTAGLGLEAAGIETQRGRIVVNDRMETSQPGVYAIGDCVGRTMLAHAASAMGEVAAENALGHPARYDERVCPSGVYMAPELSQVGLTEEAARERGLDYLVGRFPMAANGKAVIMGEPEGLVKVLADRKTGKLLGVGILGPRATDLIAEAAVALQLGATLEDLIQTIHAHPTVSEAVREAALDARGRAIHFK</sequence>
<organism evidence="13 14">
    <name type="scientific">Candidatus Anaerotruncus excrementipullorum</name>
    <dbReference type="NCBI Taxonomy" id="2838465"/>
    <lineage>
        <taxon>Bacteria</taxon>
        <taxon>Bacillati</taxon>
        <taxon>Bacillota</taxon>
        <taxon>Clostridia</taxon>
        <taxon>Eubacteriales</taxon>
        <taxon>Oscillospiraceae</taxon>
        <taxon>Anaerotruncus</taxon>
    </lineage>
</organism>
<evidence type="ECO:0000256" key="1">
    <source>
        <dbReference type="ARBA" id="ARBA00007532"/>
    </source>
</evidence>
<evidence type="ECO:0000256" key="11">
    <source>
        <dbReference type="SAM" id="MobiDB-lite"/>
    </source>
</evidence>
<dbReference type="GO" id="GO:0004148">
    <property type="term" value="F:dihydrolipoyl dehydrogenase (NADH) activity"/>
    <property type="evidence" value="ECO:0007669"/>
    <property type="project" value="UniProtKB-EC"/>
</dbReference>
<dbReference type="Pfam" id="PF07992">
    <property type="entry name" value="Pyr_redox_2"/>
    <property type="match status" value="1"/>
</dbReference>
<dbReference type="PROSITE" id="PS50968">
    <property type="entry name" value="BIOTINYL_LIPOYL"/>
    <property type="match status" value="3"/>
</dbReference>
<evidence type="ECO:0000256" key="7">
    <source>
        <dbReference type="ARBA" id="ARBA00023027"/>
    </source>
</evidence>
<dbReference type="Proteomes" id="UP000886800">
    <property type="component" value="Unassembled WGS sequence"/>
</dbReference>
<dbReference type="Gene3D" id="2.40.50.100">
    <property type="match status" value="3"/>
</dbReference>
<comment type="cofactor">
    <cofactor evidence="10">
        <name>FAD</name>
        <dbReference type="ChEBI" id="CHEBI:57692"/>
    </cofactor>
    <text evidence="10">Binds 1 FAD per subunit.</text>
</comment>
<keyword evidence="9 10" id="KW-0676">Redox-active center</keyword>
<dbReference type="PRINTS" id="PR00368">
    <property type="entry name" value="FADPNR"/>
</dbReference>
<accession>A0A9D1WS39</accession>
<feature type="domain" description="Lipoyl-binding" evidence="12">
    <location>
        <begin position="1"/>
        <end position="72"/>
    </location>
</feature>
<dbReference type="InterPro" id="IPR004099">
    <property type="entry name" value="Pyr_nucl-diS_OxRdtase_dimer"/>
</dbReference>
<comment type="catalytic activity">
    <reaction evidence="10">
        <text>N(6)-[(R)-dihydrolipoyl]-L-lysyl-[protein] + NAD(+) = N(6)-[(R)-lipoyl]-L-lysyl-[protein] + NADH + H(+)</text>
        <dbReference type="Rhea" id="RHEA:15045"/>
        <dbReference type="Rhea" id="RHEA-COMP:10474"/>
        <dbReference type="Rhea" id="RHEA-COMP:10475"/>
        <dbReference type="ChEBI" id="CHEBI:15378"/>
        <dbReference type="ChEBI" id="CHEBI:57540"/>
        <dbReference type="ChEBI" id="CHEBI:57945"/>
        <dbReference type="ChEBI" id="CHEBI:83099"/>
        <dbReference type="ChEBI" id="CHEBI:83100"/>
        <dbReference type="EC" id="1.8.1.4"/>
    </reaction>
</comment>
<evidence type="ECO:0000256" key="5">
    <source>
        <dbReference type="ARBA" id="ARBA00022827"/>
    </source>
</evidence>
<dbReference type="PANTHER" id="PTHR22912:SF217">
    <property type="entry name" value="DIHYDROLIPOYL DEHYDROGENASE"/>
    <property type="match status" value="1"/>
</dbReference>
<dbReference type="Gene3D" id="3.50.50.60">
    <property type="entry name" value="FAD/NAD(P)-binding domain"/>
    <property type="match status" value="2"/>
</dbReference>
<comment type="similarity">
    <text evidence="1 10">Belongs to the class-I pyridine nucleotide-disulfide oxidoreductase family.</text>
</comment>
<dbReference type="SUPFAM" id="SSF51905">
    <property type="entry name" value="FAD/NAD(P)-binding domain"/>
    <property type="match status" value="1"/>
</dbReference>
<dbReference type="PANTHER" id="PTHR22912">
    <property type="entry name" value="DISULFIDE OXIDOREDUCTASE"/>
    <property type="match status" value="1"/>
</dbReference>
<keyword evidence="6 10" id="KW-0560">Oxidoreductase</keyword>
<dbReference type="EMBL" id="DXES01000143">
    <property type="protein sequence ID" value="HIX65887.1"/>
    <property type="molecule type" value="Genomic_DNA"/>
</dbReference>
<feature type="domain" description="Lipoyl-binding" evidence="12">
    <location>
        <begin position="91"/>
        <end position="164"/>
    </location>
</feature>
<dbReference type="InterPro" id="IPR016156">
    <property type="entry name" value="FAD/NAD-linked_Rdtase_dimer_sf"/>
</dbReference>
<comment type="caution">
    <text evidence="13">The sequence shown here is derived from an EMBL/GenBank/DDBJ whole genome shotgun (WGS) entry which is preliminary data.</text>
</comment>
<feature type="compositionally biased region" description="Low complexity" evidence="11">
    <location>
        <begin position="169"/>
        <end position="183"/>
    </location>
</feature>
<protein>
    <recommendedName>
        <fullName evidence="2 10">Dihydrolipoyl dehydrogenase</fullName>
        <ecNumber evidence="10">1.8.1.4</ecNumber>
    </recommendedName>
</protein>
<keyword evidence="4 10" id="KW-0285">Flavoprotein</keyword>
<name>A0A9D1WS39_9FIRM</name>
<reference evidence="13" key="1">
    <citation type="journal article" date="2021" name="PeerJ">
        <title>Extensive microbial diversity within the chicken gut microbiome revealed by metagenomics and culture.</title>
        <authorList>
            <person name="Gilroy R."/>
            <person name="Ravi A."/>
            <person name="Getino M."/>
            <person name="Pursley I."/>
            <person name="Horton D.L."/>
            <person name="Alikhan N.F."/>
            <person name="Baker D."/>
            <person name="Gharbi K."/>
            <person name="Hall N."/>
            <person name="Watson M."/>
            <person name="Adriaenssens E.M."/>
            <person name="Foster-Nyarko E."/>
            <person name="Jarju S."/>
            <person name="Secka A."/>
            <person name="Antonio M."/>
            <person name="Oren A."/>
            <person name="Chaudhuri R.R."/>
            <person name="La Ragione R."/>
            <person name="Hildebrand F."/>
            <person name="Pallen M.J."/>
        </authorList>
    </citation>
    <scope>NUCLEOTIDE SEQUENCE</scope>
    <source>
        <strain evidence="13">CHK188-5543</strain>
    </source>
</reference>
<dbReference type="InterPro" id="IPR011053">
    <property type="entry name" value="Single_hybrid_motif"/>
</dbReference>
<dbReference type="AlphaFoldDB" id="A0A9D1WS39"/>
<feature type="domain" description="Lipoyl-binding" evidence="12">
    <location>
        <begin position="189"/>
        <end position="262"/>
    </location>
</feature>
<evidence type="ECO:0000256" key="6">
    <source>
        <dbReference type="ARBA" id="ARBA00023002"/>
    </source>
</evidence>
<dbReference type="InterPro" id="IPR050151">
    <property type="entry name" value="Class-I_Pyr_Nuc-Dis_Oxidored"/>
</dbReference>
<gene>
    <name evidence="13" type="primary">lpdA</name>
    <name evidence="13" type="ORF">H9736_06510</name>
</gene>
<keyword evidence="7 10" id="KW-0520">NAD</keyword>
<dbReference type="GO" id="GO:0006103">
    <property type="term" value="P:2-oxoglutarate metabolic process"/>
    <property type="evidence" value="ECO:0007669"/>
    <property type="project" value="TreeGrafter"/>
</dbReference>
<comment type="miscellaneous">
    <text evidence="10">The active site is a redox-active disulfide bond.</text>
</comment>
<dbReference type="Gene3D" id="3.30.390.30">
    <property type="match status" value="1"/>
</dbReference>
<dbReference type="FunFam" id="3.30.390.30:FF:000001">
    <property type="entry name" value="Dihydrolipoyl dehydrogenase"/>
    <property type="match status" value="1"/>
</dbReference>
<dbReference type="GO" id="GO:0050660">
    <property type="term" value="F:flavin adenine dinucleotide binding"/>
    <property type="evidence" value="ECO:0007669"/>
    <property type="project" value="InterPro"/>
</dbReference>
<dbReference type="CDD" id="cd06849">
    <property type="entry name" value="lipoyl_domain"/>
    <property type="match status" value="3"/>
</dbReference>
<dbReference type="SUPFAM" id="SSF55424">
    <property type="entry name" value="FAD/NAD-linked reductases, dimerisation (C-terminal) domain"/>
    <property type="match status" value="1"/>
</dbReference>
<evidence type="ECO:0000256" key="2">
    <source>
        <dbReference type="ARBA" id="ARBA00016961"/>
    </source>
</evidence>
<proteinExistence type="inferred from homology"/>
<reference evidence="13" key="2">
    <citation type="submission" date="2021-04" db="EMBL/GenBank/DDBJ databases">
        <authorList>
            <person name="Gilroy R."/>
        </authorList>
    </citation>
    <scope>NUCLEOTIDE SEQUENCE</scope>
    <source>
        <strain evidence="13">CHK188-5543</strain>
    </source>
</reference>
<dbReference type="SUPFAM" id="SSF51230">
    <property type="entry name" value="Single hybrid motif"/>
    <property type="match status" value="3"/>
</dbReference>
<evidence type="ECO:0000256" key="4">
    <source>
        <dbReference type="ARBA" id="ARBA00022630"/>
    </source>
</evidence>